<feature type="active site" evidence="6">
    <location>
        <position position="152"/>
    </location>
</feature>
<dbReference type="PROSITE" id="PS50888">
    <property type="entry name" value="BHLH"/>
    <property type="match status" value="1"/>
</dbReference>
<dbReference type="InterPro" id="IPR046427">
    <property type="entry name" value="Legumain_prodom_sf"/>
</dbReference>
<keyword evidence="3" id="KW-0805">Transcription regulation</keyword>
<dbReference type="Gene3D" id="1.10.132.130">
    <property type="match status" value="1"/>
</dbReference>
<name>A0A3Q7YB51_CICAR</name>
<dbReference type="GO" id="GO:0006624">
    <property type="term" value="P:vacuolar protein processing"/>
    <property type="evidence" value="ECO:0007669"/>
    <property type="project" value="TreeGrafter"/>
</dbReference>
<gene>
    <name evidence="10" type="primary">LOC101497749</name>
</gene>
<sequence length="428" mass="49008">MERRMRFWVVALIVKVCMIITMTKSKGQEDYGVQWAFLIAGSKGYRNYRHQADVCHAYQVLRIGGLKDENIIVMMYDDIAYNKENPHPGYIANKPHGINVYFNVPKDYTGKDATKENFYAVLSGKKSGVKGGSGKVLDTNPDDTIFIFFSGHGNTGLIALPDGRTVYADRFINTLKAKINYNKMVIYLESCNAGSMFQGLLPNNLNIYATTASNPFENSYAFYCPKRQSSPPPQYTVCLGNLYSISWLEDSEQNDRESESLNQQYLKKLSSLDIGGEILQAIGGLRNLQSIYSWDYIFIRHFYKNSLRLEGKKISQRMKYLQDLVSGCNKIAGKAEMLDEIINYMFSLFNFKLSWKRHQAQIELDDEISRRKHEDQSVYLIWKILFGEDTRSIMMANLRSDAQPLVDDWNCLRILKKTAAASQVCRVP</sequence>
<comment type="similarity">
    <text evidence="2">Belongs to the peptidase C13 family.</text>
</comment>
<dbReference type="Proteomes" id="UP000087171">
    <property type="component" value="Chromosome Ca5"/>
</dbReference>
<feature type="signal peptide" evidence="7">
    <location>
        <begin position="1"/>
        <end position="27"/>
    </location>
</feature>
<feature type="chain" id="PRO_5018733269" evidence="7">
    <location>
        <begin position="28"/>
        <end position="428"/>
    </location>
</feature>
<reference evidence="9" key="1">
    <citation type="journal article" date="2013" name="Nat. Biotechnol.">
        <title>Draft genome sequence of chickpea (Cicer arietinum) provides a resource for trait improvement.</title>
        <authorList>
            <person name="Varshney R.K."/>
            <person name="Song C."/>
            <person name="Saxena R.K."/>
            <person name="Azam S."/>
            <person name="Yu S."/>
            <person name="Sharpe A.G."/>
            <person name="Cannon S."/>
            <person name="Baek J."/>
            <person name="Rosen B.D."/>
            <person name="Tar'an B."/>
            <person name="Millan T."/>
            <person name="Zhang X."/>
            <person name="Ramsay L.D."/>
            <person name="Iwata A."/>
            <person name="Wang Y."/>
            <person name="Nelson W."/>
            <person name="Farmer A.D."/>
            <person name="Gaur P.M."/>
            <person name="Soderlund C."/>
            <person name="Penmetsa R.V."/>
            <person name="Xu C."/>
            <person name="Bharti A.K."/>
            <person name="He W."/>
            <person name="Winter P."/>
            <person name="Zhao S."/>
            <person name="Hane J.K."/>
            <person name="Carrasquilla-Garcia N."/>
            <person name="Condie J.A."/>
            <person name="Upadhyaya H.D."/>
            <person name="Luo M.C."/>
            <person name="Thudi M."/>
            <person name="Gowda C.L."/>
            <person name="Singh N.P."/>
            <person name="Lichtenzveig J."/>
            <person name="Gali K.K."/>
            <person name="Rubio J."/>
            <person name="Nadarajan N."/>
            <person name="Dolezel J."/>
            <person name="Bansal K.C."/>
            <person name="Xu X."/>
            <person name="Edwards D."/>
            <person name="Zhang G."/>
            <person name="Kahl G."/>
            <person name="Gil J."/>
            <person name="Singh K.B."/>
            <person name="Datta S.K."/>
            <person name="Jackson S.A."/>
            <person name="Wang J."/>
            <person name="Cook D.R."/>
        </authorList>
    </citation>
    <scope>NUCLEOTIDE SEQUENCE [LARGE SCALE GENOMIC DNA]</scope>
    <source>
        <strain evidence="9">cv. CDC Frontier</strain>
    </source>
</reference>
<evidence type="ECO:0000256" key="6">
    <source>
        <dbReference type="PIRSR" id="PIRSR019663-1"/>
    </source>
</evidence>
<dbReference type="Gene3D" id="3.40.50.1460">
    <property type="match status" value="1"/>
</dbReference>
<dbReference type="GO" id="GO:0005634">
    <property type="term" value="C:nucleus"/>
    <property type="evidence" value="ECO:0007669"/>
    <property type="project" value="UniProtKB-SubCell"/>
</dbReference>
<dbReference type="InterPro" id="IPR011598">
    <property type="entry name" value="bHLH_dom"/>
</dbReference>
<dbReference type="InterPro" id="IPR001096">
    <property type="entry name" value="Peptidase_C13"/>
</dbReference>
<evidence type="ECO:0000256" key="2">
    <source>
        <dbReference type="ARBA" id="ARBA00009941"/>
    </source>
</evidence>
<dbReference type="GO" id="GO:0004197">
    <property type="term" value="F:cysteine-type endopeptidase activity"/>
    <property type="evidence" value="ECO:0007669"/>
    <property type="project" value="TreeGrafter"/>
</dbReference>
<protein>
    <submittedName>
        <fullName evidence="10">Vacuolar-processing enzyme-like</fullName>
    </submittedName>
</protein>
<dbReference type="PRINTS" id="PR00776">
    <property type="entry name" value="HEMOGLOBNASE"/>
</dbReference>
<dbReference type="GO" id="GO:0051603">
    <property type="term" value="P:proteolysis involved in protein catabolic process"/>
    <property type="evidence" value="ECO:0007669"/>
    <property type="project" value="TreeGrafter"/>
</dbReference>
<dbReference type="Pfam" id="PF20985">
    <property type="entry name" value="Legum_prodom"/>
    <property type="match status" value="1"/>
</dbReference>
<dbReference type="PANTHER" id="PTHR12000">
    <property type="entry name" value="HEMOGLOBINASE FAMILY MEMBER"/>
    <property type="match status" value="1"/>
</dbReference>
<dbReference type="InterPro" id="IPR036638">
    <property type="entry name" value="HLH_DNA-bd_sf"/>
</dbReference>
<evidence type="ECO:0000313" key="10">
    <source>
        <dbReference type="RefSeq" id="XP_027190257.1"/>
    </source>
</evidence>
<keyword evidence="7" id="KW-0732">Signal</keyword>
<dbReference type="GO" id="GO:0005773">
    <property type="term" value="C:vacuole"/>
    <property type="evidence" value="ECO:0007669"/>
    <property type="project" value="GOC"/>
</dbReference>
<accession>A0A3Q7YB51</accession>
<dbReference type="AlphaFoldDB" id="A0A3Q7YB51"/>
<keyword evidence="5" id="KW-0539">Nucleus</keyword>
<organism evidence="9 10">
    <name type="scientific">Cicer arietinum</name>
    <name type="common">Chickpea</name>
    <name type="synonym">Garbanzo</name>
    <dbReference type="NCBI Taxonomy" id="3827"/>
    <lineage>
        <taxon>Eukaryota</taxon>
        <taxon>Viridiplantae</taxon>
        <taxon>Streptophyta</taxon>
        <taxon>Embryophyta</taxon>
        <taxon>Tracheophyta</taxon>
        <taxon>Spermatophyta</taxon>
        <taxon>Magnoliopsida</taxon>
        <taxon>eudicotyledons</taxon>
        <taxon>Gunneridae</taxon>
        <taxon>Pentapetalae</taxon>
        <taxon>rosids</taxon>
        <taxon>fabids</taxon>
        <taxon>Fabales</taxon>
        <taxon>Fabaceae</taxon>
        <taxon>Papilionoideae</taxon>
        <taxon>50 kb inversion clade</taxon>
        <taxon>NPAAA clade</taxon>
        <taxon>Hologalegina</taxon>
        <taxon>IRL clade</taxon>
        <taxon>Cicereae</taxon>
        <taxon>Cicer</taxon>
    </lineage>
</organism>
<dbReference type="OrthoDB" id="192611at2759"/>
<evidence type="ECO:0000256" key="3">
    <source>
        <dbReference type="ARBA" id="ARBA00023015"/>
    </source>
</evidence>
<keyword evidence="9" id="KW-1185">Reference proteome</keyword>
<evidence type="ECO:0000313" key="9">
    <source>
        <dbReference type="Proteomes" id="UP000087171"/>
    </source>
</evidence>
<evidence type="ECO:0000256" key="1">
    <source>
        <dbReference type="ARBA" id="ARBA00004123"/>
    </source>
</evidence>
<evidence type="ECO:0000256" key="7">
    <source>
        <dbReference type="SAM" id="SignalP"/>
    </source>
</evidence>
<feature type="active site" description="Nucleophile" evidence="6">
    <location>
        <position position="191"/>
    </location>
</feature>
<dbReference type="PIRSF" id="PIRSF019663">
    <property type="entry name" value="Legumain"/>
    <property type="match status" value="1"/>
</dbReference>
<comment type="subcellular location">
    <subcellularLocation>
        <location evidence="1">Nucleus</location>
    </subcellularLocation>
</comment>
<dbReference type="PANTHER" id="PTHR12000:SF52">
    <property type="entry name" value="LEGUMAIN PROTEIN-RELATED"/>
    <property type="match status" value="1"/>
</dbReference>
<evidence type="ECO:0000256" key="4">
    <source>
        <dbReference type="ARBA" id="ARBA00023163"/>
    </source>
</evidence>
<dbReference type="RefSeq" id="XP_027190257.1">
    <property type="nucleotide sequence ID" value="XM_027334456.1"/>
</dbReference>
<reference evidence="10" key="2">
    <citation type="submission" date="2025-08" db="UniProtKB">
        <authorList>
            <consortium name="RefSeq"/>
        </authorList>
    </citation>
    <scope>IDENTIFICATION</scope>
    <source>
        <tissue evidence="10">Etiolated seedlings</tissue>
    </source>
</reference>
<dbReference type="Pfam" id="PF01650">
    <property type="entry name" value="Peptidase_C13"/>
    <property type="match status" value="1"/>
</dbReference>
<feature type="domain" description="BHLH" evidence="8">
    <location>
        <begin position="298"/>
        <end position="348"/>
    </location>
</feature>
<evidence type="ECO:0000256" key="5">
    <source>
        <dbReference type="ARBA" id="ARBA00023242"/>
    </source>
</evidence>
<dbReference type="SUPFAM" id="SSF47459">
    <property type="entry name" value="HLH, helix-loop-helix DNA-binding domain"/>
    <property type="match status" value="1"/>
</dbReference>
<keyword evidence="4" id="KW-0804">Transcription</keyword>
<dbReference type="InterPro" id="IPR048501">
    <property type="entry name" value="Legum_prodom"/>
</dbReference>
<evidence type="ECO:0000259" key="8">
    <source>
        <dbReference type="PROSITE" id="PS50888"/>
    </source>
</evidence>
<proteinExistence type="inferred from homology"/>
<dbReference type="GO" id="GO:0046983">
    <property type="term" value="F:protein dimerization activity"/>
    <property type="evidence" value="ECO:0007669"/>
    <property type="project" value="InterPro"/>
</dbReference>